<accession>A0A1F5ZJG0</accession>
<evidence type="ECO:0000313" key="3">
    <source>
        <dbReference type="Proteomes" id="UP000177416"/>
    </source>
</evidence>
<evidence type="ECO:0000313" key="2">
    <source>
        <dbReference type="EMBL" id="OGG12618.1"/>
    </source>
</evidence>
<dbReference type="EMBL" id="MFJJ01000058">
    <property type="protein sequence ID" value="OGG12618.1"/>
    <property type="molecule type" value="Genomic_DNA"/>
</dbReference>
<dbReference type="InterPro" id="IPR036165">
    <property type="entry name" value="YefM-like_sf"/>
</dbReference>
<dbReference type="Gene3D" id="3.40.1620.10">
    <property type="entry name" value="YefM-like domain"/>
    <property type="match status" value="1"/>
</dbReference>
<gene>
    <name evidence="2" type="ORF">A2875_05405</name>
</gene>
<dbReference type="Proteomes" id="UP000177416">
    <property type="component" value="Unassembled WGS sequence"/>
</dbReference>
<proteinExistence type="inferred from homology"/>
<comment type="similarity">
    <text evidence="1">Belongs to the phD/YefM antitoxin family.</text>
</comment>
<organism evidence="2 3">
    <name type="scientific">Candidatus Gottesmanbacteria bacterium RIFCSPHIGHO2_01_FULL_46_14</name>
    <dbReference type="NCBI Taxonomy" id="1798380"/>
    <lineage>
        <taxon>Bacteria</taxon>
        <taxon>Candidatus Gottesmaniibacteriota</taxon>
    </lineage>
</organism>
<evidence type="ECO:0000256" key="1">
    <source>
        <dbReference type="ARBA" id="ARBA00009981"/>
    </source>
</evidence>
<comment type="caution">
    <text evidence="2">The sequence shown here is derived from an EMBL/GenBank/DDBJ whole genome shotgun (WGS) entry which is preliminary data.</text>
</comment>
<dbReference type="SUPFAM" id="SSF143120">
    <property type="entry name" value="YefM-like"/>
    <property type="match status" value="1"/>
</dbReference>
<dbReference type="AlphaFoldDB" id="A0A1F5ZJG0"/>
<reference evidence="2 3" key="1">
    <citation type="journal article" date="2016" name="Nat. Commun.">
        <title>Thousands of microbial genomes shed light on interconnected biogeochemical processes in an aquifer system.</title>
        <authorList>
            <person name="Anantharaman K."/>
            <person name="Brown C.T."/>
            <person name="Hug L.A."/>
            <person name="Sharon I."/>
            <person name="Castelle C.J."/>
            <person name="Probst A.J."/>
            <person name="Thomas B.C."/>
            <person name="Singh A."/>
            <person name="Wilkins M.J."/>
            <person name="Karaoz U."/>
            <person name="Brodie E.L."/>
            <person name="Williams K.H."/>
            <person name="Hubbard S.S."/>
            <person name="Banfield J.F."/>
        </authorList>
    </citation>
    <scope>NUCLEOTIDE SEQUENCE [LARGE SCALE GENOMIC DNA]</scope>
</reference>
<protein>
    <submittedName>
        <fullName evidence="2">Uncharacterized protein</fullName>
    </submittedName>
</protein>
<name>A0A1F5ZJG0_9BACT</name>
<dbReference type="NCBIfam" id="TIGR01552">
    <property type="entry name" value="phd_fam"/>
    <property type="match status" value="1"/>
</dbReference>
<sequence length="110" mass="12670">MIRQYVQSLPIDKVYKITLSYHHMLQTVPIKDTRNQLADLINQVDVGGKSFIITKFGKPKAMLVPMQSTLTKASVKPLPSFGAWKDRTDIGDSEEWVRTIRKKMSSRYEK</sequence>